<reference evidence="8 9" key="1">
    <citation type="submission" date="2016-05" db="EMBL/GenBank/DDBJ databases">
        <title>Single-cell genome of chain-forming Candidatus Thiomargarita nelsonii and comparison to other large sulfur-oxidizing bacteria.</title>
        <authorList>
            <person name="Winkel M."/>
            <person name="Salman V."/>
            <person name="Woyke T."/>
            <person name="Schulz-Vogt H."/>
            <person name="Richter M."/>
            <person name="Flood B."/>
            <person name="Bailey J."/>
            <person name="Amann R."/>
            <person name="Mussmann M."/>
        </authorList>
    </citation>
    <scope>NUCLEOTIDE SEQUENCE [LARGE SCALE GENOMIC DNA]</scope>
    <source>
        <strain evidence="8 9">THI036</strain>
    </source>
</reference>
<dbReference type="Gene3D" id="2.60.40.10">
    <property type="entry name" value="Immunoglobulins"/>
    <property type="match status" value="1"/>
</dbReference>
<dbReference type="GO" id="GO:0005737">
    <property type="term" value="C:cytoplasm"/>
    <property type="evidence" value="ECO:0007669"/>
    <property type="project" value="UniProtKB-SubCell"/>
</dbReference>
<dbReference type="Pfam" id="PF07603">
    <property type="entry name" value="Lcl_C"/>
    <property type="match status" value="2"/>
</dbReference>
<dbReference type="Pfam" id="PF22544">
    <property type="entry name" value="HYDIN_VesB_CFA65-like_Ig"/>
    <property type="match status" value="1"/>
</dbReference>
<evidence type="ECO:0000313" key="8">
    <source>
        <dbReference type="EMBL" id="OAD18620.1"/>
    </source>
</evidence>
<keyword evidence="4" id="KW-0969">Cilium</keyword>
<dbReference type="PANTHER" id="PTHR35812:SF1">
    <property type="entry name" value="LIPOPROTEIN"/>
    <property type="match status" value="1"/>
</dbReference>
<evidence type="ECO:0000259" key="6">
    <source>
        <dbReference type="Pfam" id="PF07603"/>
    </source>
</evidence>
<comment type="subcellular location">
    <subcellularLocation>
        <location evidence="1">Cell projection</location>
        <location evidence="1">Cilium</location>
    </subcellularLocation>
    <subcellularLocation>
        <location evidence="2">Cytoplasm</location>
    </subcellularLocation>
</comment>
<feature type="domain" description="HYDIN/VesB/CFA65-like Ig-like" evidence="7">
    <location>
        <begin position="379"/>
        <end position="481"/>
    </location>
</feature>
<feature type="non-terminal residue" evidence="8">
    <location>
        <position position="1"/>
    </location>
</feature>
<protein>
    <submittedName>
        <fullName evidence="8">Protein containing DUF1566</fullName>
    </submittedName>
</protein>
<dbReference type="InterPro" id="IPR011460">
    <property type="entry name" value="Lcl_C"/>
</dbReference>
<evidence type="ECO:0000313" key="9">
    <source>
        <dbReference type="Proteomes" id="UP000076962"/>
    </source>
</evidence>
<dbReference type="InterPro" id="IPR053879">
    <property type="entry name" value="HYDIN_VesB_CFA65-like_Ig"/>
</dbReference>
<evidence type="ECO:0000256" key="2">
    <source>
        <dbReference type="ARBA" id="ARBA00004496"/>
    </source>
</evidence>
<comment type="caution">
    <text evidence="8">The sequence shown here is derived from an EMBL/GenBank/DDBJ whole genome shotgun (WGS) entry which is preliminary data.</text>
</comment>
<evidence type="ECO:0000256" key="4">
    <source>
        <dbReference type="ARBA" id="ARBA00023069"/>
    </source>
</evidence>
<dbReference type="Proteomes" id="UP000076962">
    <property type="component" value="Unassembled WGS sequence"/>
</dbReference>
<dbReference type="AlphaFoldDB" id="A0A176RS74"/>
<dbReference type="EMBL" id="LUTY01003162">
    <property type="protein sequence ID" value="OAD18620.1"/>
    <property type="molecule type" value="Genomic_DNA"/>
</dbReference>
<evidence type="ECO:0000256" key="5">
    <source>
        <dbReference type="ARBA" id="ARBA00023273"/>
    </source>
</evidence>
<name>A0A176RS74_9GAMM</name>
<feature type="non-terminal residue" evidence="8">
    <location>
        <position position="569"/>
    </location>
</feature>
<keyword evidence="5" id="KW-0966">Cell projection</keyword>
<dbReference type="PANTHER" id="PTHR35812">
    <property type="entry name" value="LIPOPROTEIN"/>
    <property type="match status" value="1"/>
</dbReference>
<feature type="domain" description="Lcl C-terminal" evidence="6">
    <location>
        <begin position="253"/>
        <end position="370"/>
    </location>
</feature>
<dbReference type="NCBIfam" id="NF012200">
    <property type="entry name" value="choice_anch_D"/>
    <property type="match status" value="1"/>
</dbReference>
<sequence length="569" mass="60977">WSNPNVDYNGQPTGIIDTDPQSAFNTKSLNNTAFTVANFRLPPELPINLPTTGQSTVYETGDDGDIQAGVEWPTPRFADNGDGTITDNLTGLMWLKQADCLGSDFWQEALDKVSDFNYNPAADNCTDYTATYPDWRLPNINELESLVNVGVSIPADWLNGQGFINVQAADYWSSTTLSNINTAAYIVKMANGDLGNPTKNVASNSIWAVRGTTAEPAQLWNTGQLATYYGEDDGYWQTGVPWSDSRFTDNGNGTITDNLTSLMWLNDASCLGTASWQSALTAAAENCADYEGSYSDWRLPNRKELYSLIDFSQNAPALPSGHPFQNVQSGAHWSSSTYATDTNMAWRVSLWTGGTAEIDKTSNTFVLLVRGGTTSTGDPDISVNPSSHNFGSLIVGNSSSPQTFTISNVGDVDLEITSVTLTGGNVSDFSLQNDSCSAETIIPSETCTVEGVFSPQSLGLKQATLSIVSNDPDTPQFDVSLTGTGVDDNPPPPLVPTIHAVSGGGYWNSVDTWVEGRVPDEDDVVEINGTVRINISTIVAGMVVTAGSVLEKQGITTNYTLTVNGDVIN</sequence>
<evidence type="ECO:0000256" key="1">
    <source>
        <dbReference type="ARBA" id="ARBA00004138"/>
    </source>
</evidence>
<proteinExistence type="predicted"/>
<keyword evidence="9" id="KW-1185">Reference proteome</keyword>
<dbReference type="InterPro" id="IPR013783">
    <property type="entry name" value="Ig-like_fold"/>
</dbReference>
<evidence type="ECO:0000259" key="7">
    <source>
        <dbReference type="Pfam" id="PF22544"/>
    </source>
</evidence>
<accession>A0A176RS74</accession>
<gene>
    <name evidence="8" type="ORF">THIOM_005775</name>
</gene>
<keyword evidence="3" id="KW-0963">Cytoplasm</keyword>
<feature type="domain" description="Lcl C-terminal" evidence="6">
    <location>
        <begin position="83"/>
        <end position="210"/>
    </location>
</feature>
<evidence type="ECO:0000256" key="3">
    <source>
        <dbReference type="ARBA" id="ARBA00022490"/>
    </source>
</evidence>
<organism evidence="8 9">
    <name type="scientific">Candidatus Thiomargarita nelsonii</name>
    <dbReference type="NCBI Taxonomy" id="1003181"/>
    <lineage>
        <taxon>Bacteria</taxon>
        <taxon>Pseudomonadati</taxon>
        <taxon>Pseudomonadota</taxon>
        <taxon>Gammaproteobacteria</taxon>
        <taxon>Thiotrichales</taxon>
        <taxon>Thiotrichaceae</taxon>
        <taxon>Thiomargarita</taxon>
    </lineage>
</organism>